<dbReference type="InterPro" id="IPR000944">
    <property type="entry name" value="Tscrpt_reg_Rrf2"/>
</dbReference>
<dbReference type="Gene3D" id="1.10.10.10">
    <property type="entry name" value="Winged helix-like DNA-binding domain superfamily/Winged helix DNA-binding domain"/>
    <property type="match status" value="1"/>
</dbReference>
<dbReference type="PROSITE" id="PS01332">
    <property type="entry name" value="HTH_RRF2_1"/>
    <property type="match status" value="1"/>
</dbReference>
<evidence type="ECO:0000256" key="1">
    <source>
        <dbReference type="ARBA" id="ARBA00023125"/>
    </source>
</evidence>
<dbReference type="AlphaFoldDB" id="A0A1Y1RVU3"/>
<sequence>MRITTKGRYALRAVSQLAANYTDKPISIRELAEMEDLSPEFLEQIFYKLRKAGLINSTRGPGGGFSLNRPPEEISITEIFDAVGEGMNLAPCAVEGTNPCNHPGCITHSVWVKASDHLKEYFSNISIKDIVEANPVKV</sequence>
<dbReference type="NCBIfam" id="TIGR00738">
    <property type="entry name" value="rrf2_super"/>
    <property type="match status" value="1"/>
</dbReference>
<dbReference type="PANTHER" id="PTHR33221">
    <property type="entry name" value="WINGED HELIX-TURN-HELIX TRANSCRIPTIONAL REGULATOR, RRF2 FAMILY"/>
    <property type="match status" value="1"/>
</dbReference>
<evidence type="ECO:0000313" key="2">
    <source>
        <dbReference type="EMBL" id="ORC34172.1"/>
    </source>
</evidence>
<dbReference type="OrthoDB" id="9808360at2"/>
<dbReference type="GO" id="GO:0005829">
    <property type="term" value="C:cytosol"/>
    <property type="evidence" value="ECO:0007669"/>
    <property type="project" value="TreeGrafter"/>
</dbReference>
<dbReference type="PANTHER" id="PTHR33221:SF5">
    <property type="entry name" value="HTH-TYPE TRANSCRIPTIONAL REGULATOR ISCR"/>
    <property type="match status" value="1"/>
</dbReference>
<dbReference type="Proteomes" id="UP000192343">
    <property type="component" value="Unassembled WGS sequence"/>
</dbReference>
<comment type="caution">
    <text evidence="2">The sequence shown here is derived from an EMBL/GenBank/DDBJ whole genome shotgun (WGS) entry which is preliminary data.</text>
</comment>
<dbReference type="EMBL" id="MWQY01000015">
    <property type="protein sequence ID" value="ORC34172.1"/>
    <property type="molecule type" value="Genomic_DNA"/>
</dbReference>
<dbReference type="STRING" id="1963862.B4O97_13920"/>
<dbReference type="PROSITE" id="PS51197">
    <property type="entry name" value="HTH_RRF2_2"/>
    <property type="match status" value="1"/>
</dbReference>
<dbReference type="SUPFAM" id="SSF46785">
    <property type="entry name" value="Winged helix' DNA-binding domain"/>
    <property type="match status" value="1"/>
</dbReference>
<keyword evidence="3" id="KW-1185">Reference proteome</keyword>
<dbReference type="InterPro" id="IPR030489">
    <property type="entry name" value="TR_Rrf2-type_CS"/>
</dbReference>
<reference evidence="2 3" key="1">
    <citation type="submission" date="2017-03" db="EMBL/GenBank/DDBJ databases">
        <title>Draft Genome sequence of Marispirochaeta sp. strain JC444.</title>
        <authorList>
            <person name="Shivani Y."/>
            <person name="Subhash Y."/>
            <person name="Sasikala C."/>
            <person name="Ramana C."/>
        </authorList>
    </citation>
    <scope>NUCLEOTIDE SEQUENCE [LARGE SCALE GENOMIC DNA]</scope>
    <source>
        <strain evidence="2 3">JC444</strain>
    </source>
</reference>
<name>A0A1Y1RVU3_9SPIO</name>
<protein>
    <recommendedName>
        <fullName evidence="4">Rrf2 family transcriptional regulator</fullName>
    </recommendedName>
</protein>
<dbReference type="Pfam" id="PF02082">
    <property type="entry name" value="Rrf2"/>
    <property type="match status" value="1"/>
</dbReference>
<evidence type="ECO:0008006" key="4">
    <source>
        <dbReference type="Google" id="ProtNLM"/>
    </source>
</evidence>
<gene>
    <name evidence="2" type="ORF">B4O97_13920</name>
</gene>
<accession>A0A1Y1RVU3</accession>
<organism evidence="2 3">
    <name type="scientific">Marispirochaeta aestuarii</name>
    <dbReference type="NCBI Taxonomy" id="1963862"/>
    <lineage>
        <taxon>Bacteria</taxon>
        <taxon>Pseudomonadati</taxon>
        <taxon>Spirochaetota</taxon>
        <taxon>Spirochaetia</taxon>
        <taxon>Spirochaetales</taxon>
        <taxon>Spirochaetaceae</taxon>
        <taxon>Marispirochaeta</taxon>
    </lineage>
</organism>
<evidence type="ECO:0000313" key="3">
    <source>
        <dbReference type="Proteomes" id="UP000192343"/>
    </source>
</evidence>
<keyword evidence="1" id="KW-0238">DNA-binding</keyword>
<dbReference type="GO" id="GO:0003700">
    <property type="term" value="F:DNA-binding transcription factor activity"/>
    <property type="evidence" value="ECO:0007669"/>
    <property type="project" value="TreeGrafter"/>
</dbReference>
<proteinExistence type="predicted"/>
<dbReference type="RefSeq" id="WP_083051708.1">
    <property type="nucleotide sequence ID" value="NZ_MWQY01000015.1"/>
</dbReference>
<dbReference type="InterPro" id="IPR036390">
    <property type="entry name" value="WH_DNA-bd_sf"/>
</dbReference>
<dbReference type="InterPro" id="IPR036388">
    <property type="entry name" value="WH-like_DNA-bd_sf"/>
</dbReference>
<dbReference type="GO" id="GO:0003677">
    <property type="term" value="F:DNA binding"/>
    <property type="evidence" value="ECO:0007669"/>
    <property type="project" value="UniProtKB-KW"/>
</dbReference>